<dbReference type="Proteomes" id="UP000824175">
    <property type="component" value="Unassembled WGS sequence"/>
</dbReference>
<dbReference type="AlphaFoldDB" id="A0A9D1HMX7"/>
<proteinExistence type="inferred from homology"/>
<feature type="domain" description="Nudix hydrolase" evidence="4">
    <location>
        <begin position="6"/>
        <end position="131"/>
    </location>
</feature>
<accession>A0A9D1HMX7</accession>
<reference evidence="5" key="2">
    <citation type="journal article" date="2021" name="PeerJ">
        <title>Extensive microbial diversity within the chicken gut microbiome revealed by metagenomics and culture.</title>
        <authorList>
            <person name="Gilroy R."/>
            <person name="Ravi A."/>
            <person name="Getino M."/>
            <person name="Pursley I."/>
            <person name="Horton D.L."/>
            <person name="Alikhan N.F."/>
            <person name="Baker D."/>
            <person name="Gharbi K."/>
            <person name="Hall N."/>
            <person name="Watson M."/>
            <person name="Adriaenssens E.M."/>
            <person name="Foster-Nyarko E."/>
            <person name="Jarju S."/>
            <person name="Secka A."/>
            <person name="Antonio M."/>
            <person name="Oren A."/>
            <person name="Chaudhuri R.R."/>
            <person name="La Ragione R."/>
            <person name="Hildebrand F."/>
            <person name="Pallen M.J."/>
        </authorList>
    </citation>
    <scope>NUCLEOTIDE SEQUENCE</scope>
    <source>
        <strain evidence="5">CHK195-11698</strain>
    </source>
</reference>
<dbReference type="CDD" id="cd04699">
    <property type="entry name" value="NUDIX_MutT_Nudt1"/>
    <property type="match status" value="1"/>
</dbReference>
<dbReference type="Gene3D" id="3.90.79.10">
    <property type="entry name" value="Nucleoside Triphosphate Pyrophosphohydrolase"/>
    <property type="match status" value="1"/>
</dbReference>
<comment type="similarity">
    <text evidence="1 3">Belongs to the Nudix hydrolase family.</text>
</comment>
<dbReference type="PROSITE" id="PS00893">
    <property type="entry name" value="NUDIX_BOX"/>
    <property type="match status" value="1"/>
</dbReference>
<dbReference type="InterPro" id="IPR020084">
    <property type="entry name" value="NUDIX_hydrolase_CS"/>
</dbReference>
<reference evidence="5" key="1">
    <citation type="submission" date="2020-10" db="EMBL/GenBank/DDBJ databases">
        <authorList>
            <person name="Gilroy R."/>
        </authorList>
    </citation>
    <scope>NUCLEOTIDE SEQUENCE</scope>
    <source>
        <strain evidence="5">CHK195-11698</strain>
    </source>
</reference>
<protein>
    <submittedName>
        <fullName evidence="5">NUDIX domain-containing protein</fullName>
    </submittedName>
</protein>
<dbReference type="GO" id="GO:0016787">
    <property type="term" value="F:hydrolase activity"/>
    <property type="evidence" value="ECO:0007669"/>
    <property type="project" value="UniProtKB-KW"/>
</dbReference>
<comment type="caution">
    <text evidence="5">The sequence shown here is derived from an EMBL/GenBank/DDBJ whole genome shotgun (WGS) entry which is preliminary data.</text>
</comment>
<name>A0A9D1HMX7_9FIRM</name>
<dbReference type="PANTHER" id="PTHR43736">
    <property type="entry name" value="ADP-RIBOSE PYROPHOSPHATASE"/>
    <property type="match status" value="1"/>
</dbReference>
<dbReference type="InterPro" id="IPR000086">
    <property type="entry name" value="NUDIX_hydrolase_dom"/>
</dbReference>
<gene>
    <name evidence="5" type="ORF">IAD15_01145</name>
</gene>
<dbReference type="PRINTS" id="PR00502">
    <property type="entry name" value="NUDIXFAMILY"/>
</dbReference>
<evidence type="ECO:0000259" key="4">
    <source>
        <dbReference type="PROSITE" id="PS51462"/>
    </source>
</evidence>
<evidence type="ECO:0000313" key="6">
    <source>
        <dbReference type="Proteomes" id="UP000824175"/>
    </source>
</evidence>
<evidence type="ECO:0000313" key="5">
    <source>
        <dbReference type="EMBL" id="HIU12667.1"/>
    </source>
</evidence>
<keyword evidence="2 3" id="KW-0378">Hydrolase</keyword>
<dbReference type="InterPro" id="IPR020476">
    <property type="entry name" value="Nudix_hydrolase"/>
</dbReference>
<evidence type="ECO:0000256" key="3">
    <source>
        <dbReference type="RuleBase" id="RU003476"/>
    </source>
</evidence>
<organism evidence="5 6">
    <name type="scientific">Candidatus Fimiplasma intestinipullorum</name>
    <dbReference type="NCBI Taxonomy" id="2840825"/>
    <lineage>
        <taxon>Bacteria</taxon>
        <taxon>Bacillati</taxon>
        <taxon>Bacillota</taxon>
        <taxon>Clostridia</taxon>
        <taxon>Eubacteriales</taxon>
        <taxon>Candidatus Fimiplasma</taxon>
    </lineage>
</organism>
<evidence type="ECO:0000256" key="2">
    <source>
        <dbReference type="ARBA" id="ARBA00022801"/>
    </source>
</evidence>
<dbReference type="InterPro" id="IPR015797">
    <property type="entry name" value="NUDIX_hydrolase-like_dom_sf"/>
</dbReference>
<dbReference type="EMBL" id="DVMJ01000008">
    <property type="protein sequence ID" value="HIU12667.1"/>
    <property type="molecule type" value="Genomic_DNA"/>
</dbReference>
<dbReference type="SUPFAM" id="SSF55811">
    <property type="entry name" value="Nudix"/>
    <property type="match status" value="1"/>
</dbReference>
<dbReference type="PANTHER" id="PTHR43736:SF1">
    <property type="entry name" value="DIHYDRONEOPTERIN TRIPHOSPHATE DIPHOSPHATASE"/>
    <property type="match status" value="1"/>
</dbReference>
<sequence>MSSQALFHVTVKAVIIHEGKILLLKKVQPSADGLGVWELPGGGMEYKEGPENALIREVREETGLELASLHIAATFHVVRSNLEIVGLNYRCTPVDAAVKLSDEHETYCWVRPDELDQYVSPKIYHDILKSV</sequence>
<dbReference type="PROSITE" id="PS51462">
    <property type="entry name" value="NUDIX"/>
    <property type="match status" value="1"/>
</dbReference>
<evidence type="ECO:0000256" key="1">
    <source>
        <dbReference type="ARBA" id="ARBA00005582"/>
    </source>
</evidence>
<dbReference type="Pfam" id="PF00293">
    <property type="entry name" value="NUDIX"/>
    <property type="match status" value="1"/>
</dbReference>